<dbReference type="EMBL" id="BGZK01000731">
    <property type="protein sequence ID" value="GBP58269.1"/>
    <property type="molecule type" value="Genomic_DNA"/>
</dbReference>
<proteinExistence type="predicted"/>
<organism evidence="1 2">
    <name type="scientific">Eumeta variegata</name>
    <name type="common">Bagworm moth</name>
    <name type="synonym">Eumeta japonica</name>
    <dbReference type="NCBI Taxonomy" id="151549"/>
    <lineage>
        <taxon>Eukaryota</taxon>
        <taxon>Metazoa</taxon>
        <taxon>Ecdysozoa</taxon>
        <taxon>Arthropoda</taxon>
        <taxon>Hexapoda</taxon>
        <taxon>Insecta</taxon>
        <taxon>Pterygota</taxon>
        <taxon>Neoptera</taxon>
        <taxon>Endopterygota</taxon>
        <taxon>Lepidoptera</taxon>
        <taxon>Glossata</taxon>
        <taxon>Ditrysia</taxon>
        <taxon>Tineoidea</taxon>
        <taxon>Psychidae</taxon>
        <taxon>Oiketicinae</taxon>
        <taxon>Eumeta</taxon>
    </lineage>
</organism>
<gene>
    <name evidence="1" type="ORF">EVAR_38333_1</name>
</gene>
<comment type="caution">
    <text evidence="1">The sequence shown here is derived from an EMBL/GenBank/DDBJ whole genome shotgun (WGS) entry which is preliminary data.</text>
</comment>
<sequence>MFLVRVRHWNILPDIAHPLEVIDRRSQAIVRQWLTTLTKPSAQLVEALPRCDVQCLMRSFLPQSLSLLIAVLPVHCHLPTQTYTNRYL</sequence>
<accession>A0A4C1X7D1</accession>
<evidence type="ECO:0000313" key="2">
    <source>
        <dbReference type="Proteomes" id="UP000299102"/>
    </source>
</evidence>
<evidence type="ECO:0000313" key="1">
    <source>
        <dbReference type="EMBL" id="GBP58269.1"/>
    </source>
</evidence>
<keyword evidence="2" id="KW-1185">Reference proteome</keyword>
<protein>
    <submittedName>
        <fullName evidence="1">Uncharacterized protein</fullName>
    </submittedName>
</protein>
<dbReference type="AlphaFoldDB" id="A0A4C1X7D1"/>
<name>A0A4C1X7D1_EUMVA</name>
<dbReference type="Proteomes" id="UP000299102">
    <property type="component" value="Unassembled WGS sequence"/>
</dbReference>
<reference evidence="1 2" key="1">
    <citation type="journal article" date="2019" name="Commun. Biol.">
        <title>The bagworm genome reveals a unique fibroin gene that provides high tensile strength.</title>
        <authorList>
            <person name="Kono N."/>
            <person name="Nakamura H."/>
            <person name="Ohtoshi R."/>
            <person name="Tomita M."/>
            <person name="Numata K."/>
            <person name="Arakawa K."/>
        </authorList>
    </citation>
    <scope>NUCLEOTIDE SEQUENCE [LARGE SCALE GENOMIC DNA]</scope>
</reference>